<dbReference type="PANTHER" id="PTHR20935">
    <property type="entry name" value="PHOSPHOGLYCERATE MUTASE-RELATED"/>
    <property type="match status" value="1"/>
</dbReference>
<dbReference type="GO" id="GO:0090141">
    <property type="term" value="P:positive regulation of mitochondrial fission"/>
    <property type="evidence" value="ECO:0007669"/>
    <property type="project" value="TreeGrafter"/>
</dbReference>
<feature type="region of interest" description="Disordered" evidence="5">
    <location>
        <begin position="28"/>
        <end position="47"/>
    </location>
</feature>
<dbReference type="SUPFAM" id="SSF53254">
    <property type="entry name" value="Phosphoglycerate mutase-like"/>
    <property type="match status" value="1"/>
</dbReference>
<dbReference type="InterPro" id="IPR051021">
    <property type="entry name" value="Mito_Ser/Thr_phosphatase"/>
</dbReference>
<keyword evidence="7" id="KW-1185">Reference proteome</keyword>
<dbReference type="Pfam" id="PF00300">
    <property type="entry name" value="His_Phos_1"/>
    <property type="match status" value="1"/>
</dbReference>
<name>A0A0G4ISX8_PLABS</name>
<keyword evidence="2" id="KW-0378">Hydrolase</keyword>
<accession>A0A0G4ISX8</accession>
<dbReference type="AlphaFoldDB" id="A0A0G4ISX8"/>
<evidence type="ECO:0000313" key="7">
    <source>
        <dbReference type="Proteomes" id="UP000039324"/>
    </source>
</evidence>
<sequence length="255" mass="28613">MRRVCLVAIRAIPAMGATSGGWDFNWDRRKPVLKSPPSTPNDQGNKTAITQRRERHILLIRHGQYVYSPDVDDDAERVLTDVGRRQAALTGKRLANLGVQFDRIWVSTMTRAKETADIIKDCLPECPPMEFSDMLREGCPCEPIPTPLTYSPSESELFLESARAEAGYRMIFHRPNPAQSAGGEQLPQQTYEVVVAHGNLIRFWTLRAMQLDGHAWLRFGIHNCSLTWITIFDDGKVSVRAVGDSGHLPPVDATF</sequence>
<evidence type="ECO:0000256" key="3">
    <source>
        <dbReference type="ARBA" id="ARBA00039765"/>
    </source>
</evidence>
<dbReference type="CDD" id="cd07067">
    <property type="entry name" value="HP_PGM_like"/>
    <property type="match status" value="1"/>
</dbReference>
<dbReference type="GO" id="GO:0004722">
    <property type="term" value="F:protein serine/threonine phosphatase activity"/>
    <property type="evidence" value="ECO:0007669"/>
    <property type="project" value="TreeGrafter"/>
</dbReference>
<comment type="similarity">
    <text evidence="1">Belongs to the phosphoglycerate mutase family. BPG-dependent PGAM subfamily.</text>
</comment>
<dbReference type="Gene3D" id="3.40.50.1240">
    <property type="entry name" value="Phosphoglycerate mutase-like"/>
    <property type="match status" value="1"/>
</dbReference>
<dbReference type="EMBL" id="CDSF01000083">
    <property type="protein sequence ID" value="CEO98201.1"/>
    <property type="molecule type" value="Genomic_DNA"/>
</dbReference>
<dbReference type="InterPro" id="IPR029033">
    <property type="entry name" value="His_PPase_superfam"/>
</dbReference>
<dbReference type="STRING" id="37360.A0A0G4ISX8"/>
<evidence type="ECO:0000313" key="6">
    <source>
        <dbReference type="EMBL" id="CEO98201.1"/>
    </source>
</evidence>
<evidence type="ECO:0000256" key="5">
    <source>
        <dbReference type="SAM" id="MobiDB-lite"/>
    </source>
</evidence>
<evidence type="ECO:0000256" key="4">
    <source>
        <dbReference type="ARBA" id="ARBA00040722"/>
    </source>
</evidence>
<dbReference type="OMA" id="QLPLFAW"/>
<reference evidence="6 7" key="1">
    <citation type="submission" date="2015-02" db="EMBL/GenBank/DDBJ databases">
        <authorList>
            <person name="Chooi Y.-H."/>
        </authorList>
    </citation>
    <scope>NUCLEOTIDE SEQUENCE [LARGE SCALE GENOMIC DNA]</scope>
    <source>
        <strain evidence="6">E3</strain>
    </source>
</reference>
<gene>
    <name evidence="6" type="ORF">PBRA_006314</name>
</gene>
<dbReference type="InterPro" id="IPR013078">
    <property type="entry name" value="His_Pase_superF_clade-1"/>
</dbReference>
<dbReference type="Proteomes" id="UP000039324">
    <property type="component" value="Unassembled WGS sequence"/>
</dbReference>
<dbReference type="OrthoDB" id="2118094at2759"/>
<dbReference type="SMART" id="SM00855">
    <property type="entry name" value="PGAM"/>
    <property type="match status" value="1"/>
</dbReference>
<organism evidence="6 7">
    <name type="scientific">Plasmodiophora brassicae</name>
    <name type="common">Clubroot disease agent</name>
    <dbReference type="NCBI Taxonomy" id="37360"/>
    <lineage>
        <taxon>Eukaryota</taxon>
        <taxon>Sar</taxon>
        <taxon>Rhizaria</taxon>
        <taxon>Endomyxa</taxon>
        <taxon>Phytomyxea</taxon>
        <taxon>Plasmodiophorida</taxon>
        <taxon>Plasmodiophoridae</taxon>
        <taxon>Plasmodiophora</taxon>
    </lineage>
</organism>
<protein>
    <recommendedName>
        <fullName evidence="3">Serine/threonine-protein phosphatase PGAM5, mitochondrial</fullName>
    </recommendedName>
    <alternativeName>
        <fullName evidence="4">Serine/threonine-protein phosphatase Pgam5, mitochondrial</fullName>
    </alternativeName>
</protein>
<proteinExistence type="inferred from homology"/>
<evidence type="ECO:0000256" key="1">
    <source>
        <dbReference type="ARBA" id="ARBA00006717"/>
    </source>
</evidence>
<dbReference type="PANTHER" id="PTHR20935:SF0">
    <property type="entry name" value="SERINE_THREONINE-PROTEIN PHOSPHATASE PGAM5, MITOCHONDRIAL"/>
    <property type="match status" value="1"/>
</dbReference>
<evidence type="ECO:0000256" key="2">
    <source>
        <dbReference type="ARBA" id="ARBA00022801"/>
    </source>
</evidence>
<dbReference type="GO" id="GO:0005739">
    <property type="term" value="C:mitochondrion"/>
    <property type="evidence" value="ECO:0007669"/>
    <property type="project" value="TreeGrafter"/>
</dbReference>